<feature type="region of interest" description="Disordered" evidence="5">
    <location>
        <begin position="163"/>
        <end position="185"/>
    </location>
</feature>
<dbReference type="PROSITE" id="PS00125">
    <property type="entry name" value="SER_THR_PHOSPHATASE"/>
    <property type="match status" value="1"/>
</dbReference>
<dbReference type="GO" id="GO:0046872">
    <property type="term" value="F:metal ion binding"/>
    <property type="evidence" value="ECO:0007669"/>
    <property type="project" value="UniProtKB-KW"/>
</dbReference>
<dbReference type="EMBL" id="CAMXCT010006135">
    <property type="protein sequence ID" value="CAI4014011.1"/>
    <property type="molecule type" value="Genomic_DNA"/>
</dbReference>
<keyword evidence="2" id="KW-0479">Metal-binding</keyword>
<dbReference type="PRINTS" id="PR00114">
    <property type="entry name" value="STPHPHTASE"/>
</dbReference>
<organism evidence="7">
    <name type="scientific">Cladocopium goreaui</name>
    <dbReference type="NCBI Taxonomy" id="2562237"/>
    <lineage>
        <taxon>Eukaryota</taxon>
        <taxon>Sar</taxon>
        <taxon>Alveolata</taxon>
        <taxon>Dinophyceae</taxon>
        <taxon>Suessiales</taxon>
        <taxon>Symbiodiniaceae</taxon>
        <taxon>Cladocopium</taxon>
    </lineage>
</organism>
<dbReference type="InterPro" id="IPR018306">
    <property type="entry name" value="Phage_T5_Orf172_DNA-bd"/>
</dbReference>
<dbReference type="EMBL" id="CAMXCT030006135">
    <property type="protein sequence ID" value="CAL4801323.1"/>
    <property type="molecule type" value="Genomic_DNA"/>
</dbReference>
<accession>A0A9P1DR64</accession>
<dbReference type="SUPFAM" id="SSF56300">
    <property type="entry name" value="Metallo-dependent phosphatases"/>
    <property type="match status" value="1"/>
</dbReference>
<dbReference type="Gene3D" id="3.60.21.10">
    <property type="match status" value="1"/>
</dbReference>
<feature type="compositionally biased region" description="Low complexity" evidence="5">
    <location>
        <begin position="901"/>
        <end position="928"/>
    </location>
</feature>
<evidence type="ECO:0000256" key="2">
    <source>
        <dbReference type="ARBA" id="ARBA00022723"/>
    </source>
</evidence>
<feature type="region of interest" description="Disordered" evidence="5">
    <location>
        <begin position="1"/>
        <end position="40"/>
    </location>
</feature>
<protein>
    <recommendedName>
        <fullName evidence="4">Serine/threonine-protein phosphatase</fullName>
        <ecNumber evidence="4">3.1.3.16</ecNumber>
    </recommendedName>
</protein>
<dbReference type="InterPro" id="IPR004843">
    <property type="entry name" value="Calcineurin-like_PHP"/>
</dbReference>
<evidence type="ECO:0000313" key="8">
    <source>
        <dbReference type="EMBL" id="CAL1167386.1"/>
    </source>
</evidence>
<dbReference type="OrthoDB" id="442428at2759"/>
<dbReference type="Pfam" id="PF00149">
    <property type="entry name" value="Metallophos"/>
    <property type="match status" value="1"/>
</dbReference>
<dbReference type="InterPro" id="IPR051134">
    <property type="entry name" value="PPP_phosphatase"/>
</dbReference>
<dbReference type="InterPro" id="IPR029052">
    <property type="entry name" value="Metallo-depent_PP-like"/>
</dbReference>
<comment type="catalytic activity">
    <reaction evidence="4">
        <text>O-phospho-L-threonyl-[protein] + H2O = L-threonyl-[protein] + phosphate</text>
        <dbReference type="Rhea" id="RHEA:47004"/>
        <dbReference type="Rhea" id="RHEA-COMP:11060"/>
        <dbReference type="Rhea" id="RHEA-COMP:11605"/>
        <dbReference type="ChEBI" id="CHEBI:15377"/>
        <dbReference type="ChEBI" id="CHEBI:30013"/>
        <dbReference type="ChEBI" id="CHEBI:43474"/>
        <dbReference type="ChEBI" id="CHEBI:61977"/>
        <dbReference type="EC" id="3.1.3.16"/>
    </reaction>
</comment>
<evidence type="ECO:0000256" key="1">
    <source>
        <dbReference type="ARBA" id="ARBA00001936"/>
    </source>
</evidence>
<feature type="compositionally biased region" description="Basic and acidic residues" evidence="5">
    <location>
        <begin position="17"/>
        <end position="27"/>
    </location>
</feature>
<dbReference type="EC" id="3.1.3.16" evidence="4"/>
<comment type="similarity">
    <text evidence="4">Belongs to the PPP phosphatase family.</text>
</comment>
<reference evidence="8" key="2">
    <citation type="submission" date="2024-04" db="EMBL/GenBank/DDBJ databases">
        <authorList>
            <person name="Chen Y."/>
            <person name="Shah S."/>
            <person name="Dougan E. K."/>
            <person name="Thang M."/>
            <person name="Chan C."/>
        </authorList>
    </citation>
    <scope>NUCLEOTIDE SEQUENCE [LARGE SCALE GENOMIC DNA]</scope>
</reference>
<feature type="domain" description="Serine/threonine specific protein phosphatases" evidence="6">
    <location>
        <begin position="571"/>
        <end position="576"/>
    </location>
</feature>
<name>A0A9P1DR64_9DINO</name>
<evidence type="ECO:0000313" key="9">
    <source>
        <dbReference type="Proteomes" id="UP001152797"/>
    </source>
</evidence>
<evidence type="ECO:0000313" key="7">
    <source>
        <dbReference type="EMBL" id="CAI4014011.1"/>
    </source>
</evidence>
<reference evidence="7" key="1">
    <citation type="submission" date="2022-10" db="EMBL/GenBank/DDBJ databases">
        <authorList>
            <person name="Chen Y."/>
            <person name="Dougan E. K."/>
            <person name="Chan C."/>
            <person name="Rhodes N."/>
            <person name="Thang M."/>
        </authorList>
    </citation>
    <scope>NUCLEOTIDE SEQUENCE</scope>
</reference>
<proteinExistence type="inferred from homology"/>
<comment type="cofactor">
    <cofactor evidence="1">
        <name>Mn(2+)</name>
        <dbReference type="ChEBI" id="CHEBI:29035"/>
    </cofactor>
</comment>
<evidence type="ECO:0000256" key="5">
    <source>
        <dbReference type="SAM" id="MobiDB-lite"/>
    </source>
</evidence>
<dbReference type="PANTHER" id="PTHR45668:SF5">
    <property type="entry name" value="SERINE_THREONINE-PROTEIN PHOSPHATASE 5"/>
    <property type="match status" value="1"/>
</dbReference>
<keyword evidence="4" id="KW-0378">Hydrolase</keyword>
<dbReference type="Proteomes" id="UP001152797">
    <property type="component" value="Unassembled WGS sequence"/>
</dbReference>
<evidence type="ECO:0000259" key="6">
    <source>
        <dbReference type="PROSITE" id="PS00125"/>
    </source>
</evidence>
<evidence type="ECO:0000256" key="3">
    <source>
        <dbReference type="ARBA" id="ARBA00023211"/>
    </source>
</evidence>
<dbReference type="InterPro" id="IPR006186">
    <property type="entry name" value="Ser/Thr-sp_prot-phosphatase"/>
</dbReference>
<feature type="region of interest" description="Disordered" evidence="5">
    <location>
        <begin position="883"/>
        <end position="998"/>
    </location>
</feature>
<dbReference type="SMART" id="SM00156">
    <property type="entry name" value="PP2Ac"/>
    <property type="match status" value="1"/>
</dbReference>
<evidence type="ECO:0000256" key="4">
    <source>
        <dbReference type="RuleBase" id="RU004273"/>
    </source>
</evidence>
<dbReference type="GO" id="GO:0004722">
    <property type="term" value="F:protein serine/threonine phosphatase activity"/>
    <property type="evidence" value="ECO:0007669"/>
    <property type="project" value="UniProtKB-EC"/>
</dbReference>
<dbReference type="Pfam" id="PF10544">
    <property type="entry name" value="T5orf172"/>
    <property type="match status" value="1"/>
</dbReference>
<sequence length="1842" mass="203352">MLRARPLSAGAGSDGKAAAEGKSHDEESVSVAGGRGDDTDASKDAAKVIAQVECAGEAVFSPRFVAVIIASLTKLGTKFPEFAPRVVLCLLKMQQHYATDYSEGIDFVRDRLADSLQLLRHSAISSSVYSSPTLLGFEMDRSLTSLSVLSSLGHLSHDPSGASLHDFELPHQPPNAAADGPLSERPTGTAWWEVPPAPSRAVAAVATATSATSAASLEKLRPESSPEAALKLGRDGWTHDPGIAKTSEVFRTGVVPGLWVGGDGRDETATARLAAVGAVALRRVARGASLRDSEGRKIHEAPSFDARDGSDLVVGRQLAIFERRPFGVLAYAPSRNGIGAMVWELGQERYVGDPQGRAARQGVVERMVVKRINGTDISTWQFQDILDLLNDKILDNSSGKFQSLSRGQMTNSPAELPVTIEFVQLKQADKTPAGPSPPIDLDPEPCPAGLLSYEGHVDDDFLERLLRIQRDHAGQVILSIDDAVRLVDDVAELLRKEETLQRVQLQQVVVVGDLHGQFFDLLRIFDTTGKVSESNPYLFNGDFVDRGAFSLETILLLFALKLRFPRAVFMNRGNHEAADLNLRYGFAAEIRERYGAAGKRLFDAFAESFRWLPLAHVLNDEVFVVHAGLPGPDPRLPFNDAGGKGTGYDAMVDSGRRGGGQNLSLLGYNPDNVSLPPRRHELSLQDIANLPRGGDPATDLRDLERLPEAEAEVQRLIVDLLWADPRGKTGYGPSYRVRKGCYIFGPDVTTAFLRKNQLRLMIRSHEVKVQGYEWTHSDCITVFSAPNYLGHARNKGAVVKLTLNEEGHLTPSFITYNWTRRLSRSSRCSSRRAPAMCRALVGRCQQRAEKEMQCCRLLQIVETNKSARAPSVASGRQVATTGRFWMGKRPEKTLPKETAVDVEVAGSGDSSSGSRSAPSAPRSESGHSSAEEGSLRSATIATALETSEEPPNLEDTARIPSGHEVPEGPVVDASSAASAGEVTPMSHEEQKMLQQTGDGRAKRSAFVVGYPSGRGFNLFMIPPLVLLTGCSLLRPSPVTHGILSWSVLSYMVLDTTYNLLAPDCQPTWKRWVTILLHHVTAAWLVCFPIHHPDFAHLTAYCTTVEVNTLFLTLYKVFKWNFAQTGHLVSWAVLRLLWYPYLVYHFHEVVSGGGFKAGSYEHFQSVPQPLAPRQPKVGEVLLGPRRLQDGMETWRWEKKDEIAMVRGGIQTLCSRGFIYLLCLRYSPDGQPASRSPYYKIGGTRDMQQRLRAYVTSQPFRPEVLQEVAVPDWRAAEARILKAFPRSDDLDGGEEWRRFSPDEVKEVMTEMEKESHIWTDLAEQSVPLHLARQVLQPVSFTEFSAYDAIPNSLESIHQYAANMVLQTWMKQESARATVMMPEHTGLPQVGIEVLKAMLRLGMTLQLVVVVTDHLEDANATWSAAAIDGLAMFCLNERNSNSGRNWKGDPGSVATEDGSQLANRREELVNFLKGESRRKVVILFGQYYDLFKSVLEETQDLTVDVMIDDNFLSTAFNRLSKRSLHGMFDDGYLPVRHRLCLSSSAICCQWTTKKVPKYGGLHSEIAKSLDCGPVAFHLPRSAAVQRGLVRPVKIWPWTAAELGRNFRARSPKHQAEAIISFLQRHPARSLYAFLPKNEAAQELDDELCDKVKSFFLHAGMNTSERCGCYSELFAAKESVAVSSVYIVLENRSAPAVEAAFAAGKISSLHVGRMIGLVSKLLDQPSHDYGSILVLHDKTQDSEILLILVLAAVVAEDPLMIQSLRQVVLLSVALNKDLPSQEWPPEIRDLVSDGCIIPRHVLAHALKIVSASHWVRECLNLCWDLLVYILYKLCSRHVVSFWIVPS</sequence>
<dbReference type="PANTHER" id="PTHR45668">
    <property type="entry name" value="SERINE/THREONINE-PROTEIN PHOSPHATASE 5-RELATED"/>
    <property type="match status" value="1"/>
</dbReference>
<keyword evidence="9" id="KW-1185">Reference proteome</keyword>
<gene>
    <name evidence="7" type="ORF">C1SCF055_LOCUS38942</name>
</gene>
<keyword evidence="3" id="KW-0464">Manganese</keyword>
<feature type="compositionally biased region" description="Basic and acidic residues" evidence="5">
    <location>
        <begin position="888"/>
        <end position="899"/>
    </location>
</feature>
<dbReference type="EMBL" id="CAMXCT020006135">
    <property type="protein sequence ID" value="CAL1167386.1"/>
    <property type="molecule type" value="Genomic_DNA"/>
</dbReference>
<comment type="caution">
    <text evidence="7">The sequence shown here is derived from an EMBL/GenBank/DDBJ whole genome shotgun (WGS) entry which is preliminary data.</text>
</comment>